<dbReference type="InterPro" id="IPR013154">
    <property type="entry name" value="ADH-like_N"/>
</dbReference>
<sequence>MCAVRIITACPAQKEAGAILAVQDSPDPVLADDGVLVSVAAAGVNPADLLQVAGAYPPPPGAPSWPGLEVAGLIVATGPLVRGWAVGDRVAALLSGGGYAELAAVSASQLLPVPDTVSDVAAAALPEGLATAWSNLVDVGGMQPDNVVLVHGATGGVGSLAAQLAVARGAKVVAVAGGAERAHRLRELLAAVPGTHEPVVVDRTTEDFVAACHTLGGADVVLDVVGAANLGRNVDALATGGRLVVIGLQRGRKGELDLGALLAKRASVHGTTLRARPLDEKAAIMAAVREEVWPLVVDGTITPVVHATFPLEDAQQAHETVRSGSPFGKVVLVRHG</sequence>
<dbReference type="InterPro" id="IPR011032">
    <property type="entry name" value="GroES-like_sf"/>
</dbReference>
<evidence type="ECO:0000259" key="3">
    <source>
        <dbReference type="SMART" id="SM00829"/>
    </source>
</evidence>
<dbReference type="PANTHER" id="PTHR48106:SF8">
    <property type="entry name" value="OS02G0805600 PROTEIN"/>
    <property type="match status" value="1"/>
</dbReference>
<dbReference type="Gene3D" id="3.90.180.10">
    <property type="entry name" value="Medium-chain alcohol dehydrogenases, catalytic domain"/>
    <property type="match status" value="1"/>
</dbReference>
<dbReference type="GO" id="GO:0016651">
    <property type="term" value="F:oxidoreductase activity, acting on NAD(P)H"/>
    <property type="evidence" value="ECO:0007669"/>
    <property type="project" value="TreeGrafter"/>
</dbReference>
<dbReference type="InterPro" id="IPR020843">
    <property type="entry name" value="ER"/>
</dbReference>
<dbReference type="AlphaFoldDB" id="A0A9X5FAK0"/>
<organism evidence="4 5">
    <name type="scientific">Sanguibacter hominis ATCC BAA-789</name>
    <dbReference type="NCBI Taxonomy" id="1312740"/>
    <lineage>
        <taxon>Bacteria</taxon>
        <taxon>Bacillati</taxon>
        <taxon>Actinomycetota</taxon>
        <taxon>Actinomycetes</taxon>
        <taxon>Micrococcales</taxon>
        <taxon>Sanguibacteraceae</taxon>
        <taxon>Sanguibacter</taxon>
    </lineage>
</organism>
<keyword evidence="5" id="KW-1185">Reference proteome</keyword>
<dbReference type="Gene3D" id="3.40.50.720">
    <property type="entry name" value="NAD(P)-binding Rossmann-like Domain"/>
    <property type="match status" value="1"/>
</dbReference>
<accession>A0A9X5FAK0</accession>
<keyword evidence="2" id="KW-0560">Oxidoreductase</keyword>
<dbReference type="InterPro" id="IPR014189">
    <property type="entry name" value="Quinone_OxRdtase_PIG3"/>
</dbReference>
<dbReference type="CDD" id="cd05276">
    <property type="entry name" value="p53_inducible_oxidoreductase"/>
    <property type="match status" value="1"/>
</dbReference>
<dbReference type="Pfam" id="PF08240">
    <property type="entry name" value="ADH_N"/>
    <property type="match status" value="1"/>
</dbReference>
<dbReference type="InterPro" id="IPR036291">
    <property type="entry name" value="NAD(P)-bd_dom_sf"/>
</dbReference>
<comment type="caution">
    <text evidence="4">The sequence shown here is derived from an EMBL/GenBank/DDBJ whole genome shotgun (WGS) entry which is preliminary data.</text>
</comment>
<evidence type="ECO:0000256" key="2">
    <source>
        <dbReference type="ARBA" id="ARBA00023002"/>
    </source>
</evidence>
<dbReference type="GO" id="GO:0070402">
    <property type="term" value="F:NADPH binding"/>
    <property type="evidence" value="ECO:0007669"/>
    <property type="project" value="TreeGrafter"/>
</dbReference>
<dbReference type="SMART" id="SM00829">
    <property type="entry name" value="PKS_ER"/>
    <property type="match status" value="1"/>
</dbReference>
<proteinExistence type="predicted"/>
<dbReference type="Proteomes" id="UP000774283">
    <property type="component" value="Unassembled WGS sequence"/>
</dbReference>
<dbReference type="EMBL" id="JAAXOW010000001">
    <property type="protein sequence ID" value="NKX92604.1"/>
    <property type="molecule type" value="Genomic_DNA"/>
</dbReference>
<name>A0A9X5FAK0_9MICO</name>
<evidence type="ECO:0000256" key="1">
    <source>
        <dbReference type="ARBA" id="ARBA00022857"/>
    </source>
</evidence>
<protein>
    <submittedName>
        <fullName evidence="4">NAD(P)H-quinone oxidoreductase</fullName>
    </submittedName>
</protein>
<dbReference type="SUPFAM" id="SSF50129">
    <property type="entry name" value="GroES-like"/>
    <property type="match status" value="1"/>
</dbReference>
<dbReference type="SUPFAM" id="SSF51735">
    <property type="entry name" value="NAD(P)-binding Rossmann-fold domains"/>
    <property type="match status" value="1"/>
</dbReference>
<dbReference type="Pfam" id="PF13602">
    <property type="entry name" value="ADH_zinc_N_2"/>
    <property type="match status" value="1"/>
</dbReference>
<reference evidence="4 5" key="1">
    <citation type="submission" date="2020-04" db="EMBL/GenBank/DDBJ databases">
        <title>MicrobeNet Type strains.</title>
        <authorList>
            <person name="Nicholson A.C."/>
        </authorList>
    </citation>
    <scope>NUCLEOTIDE SEQUENCE [LARGE SCALE GENOMIC DNA]</scope>
    <source>
        <strain evidence="4 5">ATCC BAA-789</strain>
    </source>
</reference>
<evidence type="ECO:0000313" key="4">
    <source>
        <dbReference type="EMBL" id="NKX92604.1"/>
    </source>
</evidence>
<dbReference type="PANTHER" id="PTHR48106">
    <property type="entry name" value="QUINONE OXIDOREDUCTASE PIG3-RELATED"/>
    <property type="match status" value="1"/>
</dbReference>
<feature type="domain" description="Enoyl reductase (ER)" evidence="3">
    <location>
        <begin position="17"/>
        <end position="332"/>
    </location>
</feature>
<gene>
    <name evidence="4" type="ORF">HF995_04840</name>
</gene>
<dbReference type="NCBIfam" id="TIGR02824">
    <property type="entry name" value="quinone_pig3"/>
    <property type="match status" value="1"/>
</dbReference>
<evidence type="ECO:0000313" key="5">
    <source>
        <dbReference type="Proteomes" id="UP000774283"/>
    </source>
</evidence>
<keyword evidence="1" id="KW-0521">NADP</keyword>